<comment type="function">
    <text evidence="8">This protein is part of the stalk that links CF(0) to CF(1). It either transmits conformational changes from CF(0) to CF(1) or is implicated in proton conduction.</text>
</comment>
<comment type="subcellular location">
    <subcellularLocation>
        <location evidence="8">Cell membrane</location>
        <topology evidence="8">Peripheral membrane protein</topology>
    </subcellularLocation>
    <subcellularLocation>
        <location evidence="1">Membrane</location>
    </subcellularLocation>
</comment>
<organism evidence="9 10">
    <name type="scientific">Bergeriella denitrificans</name>
    <name type="common">Neisseria denitrificans</name>
    <dbReference type="NCBI Taxonomy" id="494"/>
    <lineage>
        <taxon>Bacteria</taxon>
        <taxon>Pseudomonadati</taxon>
        <taxon>Pseudomonadota</taxon>
        <taxon>Betaproteobacteria</taxon>
        <taxon>Neisseriales</taxon>
        <taxon>Neisseriaceae</taxon>
        <taxon>Bergeriella</taxon>
    </lineage>
</organism>
<keyword evidence="4 8" id="KW-0406">Ion transport</keyword>
<keyword evidence="6 8" id="KW-0139">CF(1)</keyword>
<evidence type="ECO:0000256" key="1">
    <source>
        <dbReference type="ARBA" id="ARBA00004370"/>
    </source>
</evidence>
<sequence length="177" mass="19426">MAEFATIARPYAKALFGLAQEKNQIESWLGGLKELAAVMQDPKVLALVEQPETDASEKAQTLADLVGLQKDGLANFVTVLAEQKRLAVLPEVYAQYQDLALALKHTKSATVYSAYELTPKQLEDVTATLKERFNSDLVVTTQVDPDLIGGLKVEVGDQVWDLSVQAKLNNLYTTMTN</sequence>
<dbReference type="NCBIfam" id="TIGR01145">
    <property type="entry name" value="ATP_synt_delta"/>
    <property type="match status" value="1"/>
</dbReference>
<dbReference type="PROSITE" id="PS00389">
    <property type="entry name" value="ATPASE_DELTA"/>
    <property type="match status" value="1"/>
</dbReference>
<evidence type="ECO:0000256" key="4">
    <source>
        <dbReference type="ARBA" id="ARBA00023065"/>
    </source>
</evidence>
<dbReference type="Pfam" id="PF00213">
    <property type="entry name" value="OSCP"/>
    <property type="match status" value="1"/>
</dbReference>
<dbReference type="HAMAP" id="MF_01416">
    <property type="entry name" value="ATP_synth_delta_bact"/>
    <property type="match status" value="1"/>
</dbReference>
<reference evidence="9 10" key="1">
    <citation type="submission" date="2018-06" db="EMBL/GenBank/DDBJ databases">
        <authorList>
            <consortium name="Pathogen Informatics"/>
            <person name="Doyle S."/>
        </authorList>
    </citation>
    <scope>NUCLEOTIDE SEQUENCE [LARGE SCALE GENOMIC DNA]</scope>
    <source>
        <strain evidence="9 10">NCTC10295</strain>
    </source>
</reference>
<dbReference type="Proteomes" id="UP000254651">
    <property type="component" value="Unassembled WGS sequence"/>
</dbReference>
<evidence type="ECO:0000313" key="9">
    <source>
        <dbReference type="EMBL" id="STZ77073.1"/>
    </source>
</evidence>
<comment type="similarity">
    <text evidence="8">Belongs to the ATPase delta chain family.</text>
</comment>
<keyword evidence="5 8" id="KW-0472">Membrane</keyword>
<dbReference type="NCBIfam" id="NF004402">
    <property type="entry name" value="PRK05758.2-2"/>
    <property type="match status" value="1"/>
</dbReference>
<evidence type="ECO:0000313" key="10">
    <source>
        <dbReference type="Proteomes" id="UP000254651"/>
    </source>
</evidence>
<keyword evidence="9" id="KW-0378">Hydrolase</keyword>
<comment type="function">
    <text evidence="8">F(1)F(0) ATP synthase produces ATP from ADP in the presence of a proton or sodium gradient. F-type ATPases consist of two structural domains, F(1) containing the extramembraneous catalytic core and F(0) containing the membrane proton channel, linked together by a central stalk and a peripheral stalk. During catalysis, ATP synthesis in the catalytic domain of F(1) is coupled via a rotary mechanism of the central stalk subunits to proton translocation.</text>
</comment>
<evidence type="ECO:0000256" key="8">
    <source>
        <dbReference type="HAMAP-Rule" id="MF_01416"/>
    </source>
</evidence>
<evidence type="ECO:0000256" key="3">
    <source>
        <dbReference type="ARBA" id="ARBA00022781"/>
    </source>
</evidence>
<dbReference type="GO" id="GO:0045259">
    <property type="term" value="C:proton-transporting ATP synthase complex"/>
    <property type="evidence" value="ECO:0007669"/>
    <property type="project" value="UniProtKB-KW"/>
</dbReference>
<dbReference type="InterPro" id="IPR020781">
    <property type="entry name" value="ATPase_OSCP/d_CS"/>
</dbReference>
<gene>
    <name evidence="8 9" type="primary">atpH</name>
    <name evidence="9" type="ORF">NCTC10295_01874</name>
</gene>
<keyword evidence="2 8" id="KW-0813">Transport</keyword>
<evidence type="ECO:0000256" key="5">
    <source>
        <dbReference type="ARBA" id="ARBA00023136"/>
    </source>
</evidence>
<keyword evidence="8" id="KW-1003">Cell membrane</keyword>
<dbReference type="AlphaFoldDB" id="A0A378UK38"/>
<proteinExistence type="inferred from homology"/>
<dbReference type="Gene3D" id="1.10.520.20">
    <property type="entry name" value="N-terminal domain of the delta subunit of the F1F0-ATP synthase"/>
    <property type="match status" value="1"/>
</dbReference>
<keyword evidence="10" id="KW-1185">Reference proteome</keyword>
<dbReference type="InterPro" id="IPR026015">
    <property type="entry name" value="ATP_synth_OSCP/delta_N_sf"/>
</dbReference>
<dbReference type="GO" id="GO:0005886">
    <property type="term" value="C:plasma membrane"/>
    <property type="evidence" value="ECO:0007669"/>
    <property type="project" value="UniProtKB-SubCell"/>
</dbReference>
<dbReference type="PANTHER" id="PTHR11910">
    <property type="entry name" value="ATP SYNTHASE DELTA CHAIN"/>
    <property type="match status" value="1"/>
</dbReference>
<dbReference type="InterPro" id="IPR000711">
    <property type="entry name" value="ATPase_OSCP/dsu"/>
</dbReference>
<dbReference type="RefSeq" id="WP_066078720.1">
    <property type="nucleotide sequence ID" value="NZ_CP181246.1"/>
</dbReference>
<dbReference type="EMBL" id="UGQS01000002">
    <property type="protein sequence ID" value="STZ77073.1"/>
    <property type="molecule type" value="Genomic_DNA"/>
</dbReference>
<dbReference type="SUPFAM" id="SSF47928">
    <property type="entry name" value="N-terminal domain of the delta subunit of the F1F0-ATP synthase"/>
    <property type="match status" value="1"/>
</dbReference>
<keyword evidence="3 8" id="KW-0375">Hydrogen ion transport</keyword>
<keyword evidence="7 8" id="KW-0066">ATP synthesis</keyword>
<name>A0A378UK38_BERDE</name>
<evidence type="ECO:0000256" key="6">
    <source>
        <dbReference type="ARBA" id="ARBA00023196"/>
    </source>
</evidence>
<evidence type="ECO:0000256" key="7">
    <source>
        <dbReference type="ARBA" id="ARBA00023310"/>
    </source>
</evidence>
<protein>
    <recommendedName>
        <fullName evidence="8">ATP synthase subunit delta</fullName>
    </recommendedName>
    <alternativeName>
        <fullName evidence="8">ATP synthase F(1) sector subunit delta</fullName>
    </alternativeName>
    <alternativeName>
        <fullName evidence="8">F-type ATPase subunit delta</fullName>
        <shortName evidence="8">F-ATPase subunit delta</shortName>
    </alternativeName>
</protein>
<dbReference type="PRINTS" id="PR00125">
    <property type="entry name" value="ATPASEDELTA"/>
</dbReference>
<dbReference type="GO" id="GO:0016787">
    <property type="term" value="F:hydrolase activity"/>
    <property type="evidence" value="ECO:0007669"/>
    <property type="project" value="UniProtKB-KW"/>
</dbReference>
<dbReference type="GO" id="GO:0046933">
    <property type="term" value="F:proton-transporting ATP synthase activity, rotational mechanism"/>
    <property type="evidence" value="ECO:0007669"/>
    <property type="project" value="UniProtKB-UniRule"/>
</dbReference>
<evidence type="ECO:0000256" key="2">
    <source>
        <dbReference type="ARBA" id="ARBA00022448"/>
    </source>
</evidence>
<accession>A0A378UK38</accession>